<evidence type="ECO:0000313" key="1">
    <source>
        <dbReference type="EMBL" id="NHF60066.1"/>
    </source>
</evidence>
<dbReference type="Gene3D" id="2.60.40.10">
    <property type="entry name" value="Immunoglobulins"/>
    <property type="match status" value="1"/>
</dbReference>
<dbReference type="Proteomes" id="UP000707206">
    <property type="component" value="Unassembled WGS sequence"/>
</dbReference>
<comment type="caution">
    <text evidence="1">The sequence shown here is derived from an EMBL/GenBank/DDBJ whole genome shotgun (WGS) entry which is preliminary data.</text>
</comment>
<dbReference type="EMBL" id="VIKU02000003">
    <property type="protein sequence ID" value="NHF60066.1"/>
    <property type="molecule type" value="Genomic_DNA"/>
</dbReference>
<proteinExistence type="predicted"/>
<gene>
    <name evidence="1" type="ORF">FK220_011980</name>
</gene>
<organism evidence="1 2">
    <name type="scientific">Pelagihabitans pacificus</name>
    <dbReference type="NCBI Taxonomy" id="2696054"/>
    <lineage>
        <taxon>Bacteria</taxon>
        <taxon>Pseudomonadati</taxon>
        <taxon>Bacteroidota</taxon>
        <taxon>Flavobacteriia</taxon>
        <taxon>Flavobacteriales</taxon>
        <taxon>Flavobacteriaceae</taxon>
        <taxon>Pelagihabitans</taxon>
    </lineage>
</organism>
<dbReference type="RefSeq" id="WP_152574568.1">
    <property type="nucleotide sequence ID" value="NZ_VIKU02000003.1"/>
</dbReference>
<accession>A0A967ATF4</accession>
<keyword evidence="2" id="KW-1185">Reference proteome</keyword>
<reference evidence="1" key="2">
    <citation type="submission" date="2020-03" db="EMBL/GenBank/DDBJ databases">
        <title>Flavobacteriaceae bacterium strain TP-CH-4, a member of the family Flavobacteriaceae isolated from a deep-sea seamount.</title>
        <authorList>
            <person name="Zhang D.-C."/>
        </authorList>
    </citation>
    <scope>NUCLEOTIDE SEQUENCE</scope>
    <source>
        <strain evidence="1">TP-CH-4</strain>
    </source>
</reference>
<name>A0A967ATF4_9FLAO</name>
<dbReference type="AlphaFoldDB" id="A0A967ATF4"/>
<reference evidence="1" key="1">
    <citation type="submission" date="2019-07" db="EMBL/GenBank/DDBJ databases">
        <authorList>
            <person name="De-Chao Zhang Q."/>
        </authorList>
    </citation>
    <scope>NUCLEOTIDE SEQUENCE</scope>
    <source>
        <strain evidence="1">TP-CH-4</strain>
    </source>
</reference>
<dbReference type="InterPro" id="IPR013783">
    <property type="entry name" value="Ig-like_fold"/>
</dbReference>
<sequence length="132" mass="15177">MMIQRSKNLVPLLSIIFVCFTSCVQETHLKTVTFKVDATAIDSITAVGIKGNFTSPPWDRIIPMSDEEQDGIYELKVTRKTADHQAEFKFVDQNGIYELKGQGNRVLHFKYEPERLTYIARFNDPHGEQIKQ</sequence>
<protein>
    <submittedName>
        <fullName evidence="1">Uncharacterized protein</fullName>
    </submittedName>
</protein>
<evidence type="ECO:0000313" key="2">
    <source>
        <dbReference type="Proteomes" id="UP000707206"/>
    </source>
</evidence>